<gene>
    <name evidence="1" type="ORF">EI97DRAFT_91272</name>
</gene>
<dbReference type="OrthoDB" id="10057496at2759"/>
<sequence length="328" mass="33454">MAQAPLYANIANNPNINLDPPPPPLGVPDPQSEPIHIIGLAAAGPADPAAAPPTFAPALGILVNGAVAGTTAPAPAAAVVPPPPPYPGMPFPPFGLGGPWPMGMGMGMGMPFGLPLGMTPQGFPPAPNPGCGVSPLPGFGYTGGMIPPPFAAGGMPWAAGAAATAAGFLPGFGGFFPGGRPPLPFIDGEGGGVGPIPGSQTDPTVRPGGDIPGHTVVQPQETSSIFRILTNCLPWEHAGMQLQIEPMQFDSGWTINRVIKAMRLPHEECQGWGLTKCIELGGGRWAKGMTYVFGSQMATECSLGMLGMGQGANRDGTREKVYVVLHRV</sequence>
<dbReference type="AlphaFoldDB" id="A0A6A6JGV6"/>
<dbReference type="RefSeq" id="XP_033652405.1">
    <property type="nucleotide sequence ID" value="XM_033803206.1"/>
</dbReference>
<proteinExistence type="predicted"/>
<dbReference type="EMBL" id="ML986500">
    <property type="protein sequence ID" value="KAF2274866.1"/>
    <property type="molecule type" value="Genomic_DNA"/>
</dbReference>
<dbReference type="Proteomes" id="UP000800097">
    <property type="component" value="Unassembled WGS sequence"/>
</dbReference>
<evidence type="ECO:0000313" key="1">
    <source>
        <dbReference type="EMBL" id="KAF2274866.1"/>
    </source>
</evidence>
<organism evidence="1 2">
    <name type="scientific">Westerdykella ornata</name>
    <dbReference type="NCBI Taxonomy" id="318751"/>
    <lineage>
        <taxon>Eukaryota</taxon>
        <taxon>Fungi</taxon>
        <taxon>Dikarya</taxon>
        <taxon>Ascomycota</taxon>
        <taxon>Pezizomycotina</taxon>
        <taxon>Dothideomycetes</taxon>
        <taxon>Pleosporomycetidae</taxon>
        <taxon>Pleosporales</taxon>
        <taxon>Sporormiaceae</taxon>
        <taxon>Westerdykella</taxon>
    </lineage>
</organism>
<protein>
    <submittedName>
        <fullName evidence="1">Uncharacterized protein</fullName>
    </submittedName>
</protein>
<reference evidence="1" key="1">
    <citation type="journal article" date="2020" name="Stud. Mycol.">
        <title>101 Dothideomycetes genomes: a test case for predicting lifestyles and emergence of pathogens.</title>
        <authorList>
            <person name="Haridas S."/>
            <person name="Albert R."/>
            <person name="Binder M."/>
            <person name="Bloem J."/>
            <person name="Labutti K."/>
            <person name="Salamov A."/>
            <person name="Andreopoulos B."/>
            <person name="Baker S."/>
            <person name="Barry K."/>
            <person name="Bills G."/>
            <person name="Bluhm B."/>
            <person name="Cannon C."/>
            <person name="Castanera R."/>
            <person name="Culley D."/>
            <person name="Daum C."/>
            <person name="Ezra D."/>
            <person name="Gonzalez J."/>
            <person name="Henrissat B."/>
            <person name="Kuo A."/>
            <person name="Liang C."/>
            <person name="Lipzen A."/>
            <person name="Lutzoni F."/>
            <person name="Magnuson J."/>
            <person name="Mondo S."/>
            <person name="Nolan M."/>
            <person name="Ohm R."/>
            <person name="Pangilinan J."/>
            <person name="Park H.-J."/>
            <person name="Ramirez L."/>
            <person name="Alfaro M."/>
            <person name="Sun H."/>
            <person name="Tritt A."/>
            <person name="Yoshinaga Y."/>
            <person name="Zwiers L.-H."/>
            <person name="Turgeon B."/>
            <person name="Goodwin S."/>
            <person name="Spatafora J."/>
            <person name="Crous P."/>
            <person name="Grigoriev I."/>
        </authorList>
    </citation>
    <scope>NUCLEOTIDE SEQUENCE</scope>
    <source>
        <strain evidence="1">CBS 379.55</strain>
    </source>
</reference>
<accession>A0A6A6JGV6</accession>
<keyword evidence="2" id="KW-1185">Reference proteome</keyword>
<name>A0A6A6JGV6_WESOR</name>
<evidence type="ECO:0000313" key="2">
    <source>
        <dbReference type="Proteomes" id="UP000800097"/>
    </source>
</evidence>
<dbReference type="GeneID" id="54556381"/>